<evidence type="ECO:0000313" key="1">
    <source>
        <dbReference type="EMBL" id="KKN62997.1"/>
    </source>
</evidence>
<dbReference type="InterPro" id="IPR027417">
    <property type="entry name" value="P-loop_NTPase"/>
</dbReference>
<gene>
    <name evidence="1" type="ORF">LCGC14_0506370</name>
</gene>
<organism evidence="1">
    <name type="scientific">marine sediment metagenome</name>
    <dbReference type="NCBI Taxonomy" id="412755"/>
    <lineage>
        <taxon>unclassified sequences</taxon>
        <taxon>metagenomes</taxon>
        <taxon>ecological metagenomes</taxon>
    </lineage>
</organism>
<reference evidence="1" key="1">
    <citation type="journal article" date="2015" name="Nature">
        <title>Complex archaea that bridge the gap between prokaryotes and eukaryotes.</title>
        <authorList>
            <person name="Spang A."/>
            <person name="Saw J.H."/>
            <person name="Jorgensen S.L."/>
            <person name="Zaremba-Niedzwiedzka K."/>
            <person name="Martijn J."/>
            <person name="Lind A.E."/>
            <person name="van Eijk R."/>
            <person name="Schleper C."/>
            <person name="Guy L."/>
            <person name="Ettema T.J."/>
        </authorList>
    </citation>
    <scope>NUCLEOTIDE SEQUENCE</scope>
</reference>
<dbReference type="EMBL" id="LAZR01000605">
    <property type="protein sequence ID" value="KKN62997.1"/>
    <property type="molecule type" value="Genomic_DNA"/>
</dbReference>
<dbReference type="AlphaFoldDB" id="A0A0F9SKX8"/>
<sequence>MNFLVNRIMSDMNKQVKSIKSTSEYFHLIFEFYNEKKREEFNNIIFHSSIGNVQRELRDQIIQFDNWIIFHIEIRNPTVINLQLPFESTRFKSEFQKILKSVKIEEHTDSDLSEKKLNWKTIKRFYKEPKNKINFNELLSVVEIFTKSLDSISLEAQIMNIILFYHDSVEREKYIDSLNLEKPYNLLKDLFGTSTFLSHKQIRRILNFIDTDDFIIKKAVFTYFHEKDRSMEPKKHFEIYRNLKGIKPFTERELLDINNSLTKRDVFFELFFKQYYHSKIKEQMEGITNLERIVKIEIPINPKAYELKIYNEETKKFIMRFFSENLRLLLRSCKRAIYHETKRVLNKRVENLIVCFDISTSEEYLEELRVKGVYYDDSFNLIQSKSDFCHDLLKNGDKDKTPEFWFYCIFEGNYTELKGDEYSREQQFGIKDINEKTLICKIKQFKPYFNQFDLNLEAPIIVQSFFHLKYRIRFKKWEIIPEESYLDIIDLKILRDFKPISITVAKNKFGVIKLENTPKGLRKYRYYSKGEPSYDIILHKPINLLAYYKGENDLFFEILIGKEKVCKTKLDLYNWIENETNFAATSGKELRDAINNVLFKYIEDKNLTPLPMFHTAGVFLKDDDFIVVHPFKEGLKVIGENDIQYDVIEAIREKRIDFEGELTKAYYKILQIDGMREDIRAGIYGFASIQPFFFALSKVLDIFPNLFLIGLHGSGKTTLTELLFNILYGTKMKSPDSIDSTARLTKYSTETTFSLNVDDIDILGPKKMNYIKTNSTRKGTRNRLTLVNKLISEQTYTSYTGTANNRNFLTGNENDAFRKRCFIFETMEGIDFKKDTTNFESIRMDIIEGKIFGFYLLEQAIEFFNILSDKEITSYFKLTSHINQIKRKIKEQIIQRTISLSDGRRLTIYTLIYIGWEIWDYIFKKAGLEDHILSKYLNMDQPYLWDFIRDLEETEKDITITTFDSILEFYEQNRDKFIFRKTPKGKIVLLMDFIEKYDKFARLRGYETLKNLKELAHLQSQILGVEINTATIYFRNSIDDSTDRKHGVIFYYEEICKERHKKIEDSLSGDKKKQIPNIIQKVKEIFQDIQLNPLDIDELHEILEIYFNDKEFVENAMDYLFENDYLRLDEIDDSKCVFHDPERFEIITLE</sequence>
<protein>
    <submittedName>
        <fullName evidence="1">Uncharacterized protein</fullName>
    </submittedName>
</protein>
<comment type="caution">
    <text evidence="1">The sequence shown here is derived from an EMBL/GenBank/DDBJ whole genome shotgun (WGS) entry which is preliminary data.</text>
</comment>
<name>A0A0F9SKX8_9ZZZZ</name>
<dbReference type="SUPFAM" id="SSF52540">
    <property type="entry name" value="P-loop containing nucleoside triphosphate hydrolases"/>
    <property type="match status" value="1"/>
</dbReference>
<proteinExistence type="predicted"/>
<accession>A0A0F9SKX8</accession>